<dbReference type="InterPro" id="IPR031836">
    <property type="entry name" value="Trans_coact"/>
</dbReference>
<protein>
    <submittedName>
        <fullName evidence="4">Phage late-transcription coactivator</fullName>
    </submittedName>
</protein>
<sequence length="76" mass="8934">MEEQRLFKSANEFSLYIEMLVVEYKISHMDAVLKYCADNILEPSEIASKINKPLKDKIELNMRELNYLPKQAQLDV</sequence>
<evidence type="ECO:0000313" key="3">
    <source>
        <dbReference type="EMBL" id="CAB4176895.1"/>
    </source>
</evidence>
<dbReference type="EMBL" id="LR796858">
    <property type="protein sequence ID" value="CAB4170431.1"/>
    <property type="molecule type" value="Genomic_DNA"/>
</dbReference>
<organism evidence="4">
    <name type="scientific">uncultured Caudovirales phage</name>
    <dbReference type="NCBI Taxonomy" id="2100421"/>
    <lineage>
        <taxon>Viruses</taxon>
        <taxon>Duplodnaviria</taxon>
        <taxon>Heunggongvirae</taxon>
        <taxon>Uroviricota</taxon>
        <taxon>Caudoviricetes</taxon>
        <taxon>Peduoviridae</taxon>
        <taxon>Maltschvirus</taxon>
        <taxon>Maltschvirus maltsch</taxon>
    </lineage>
</organism>
<proteinExistence type="predicted"/>
<evidence type="ECO:0000313" key="1">
    <source>
        <dbReference type="EMBL" id="CAB4168142.1"/>
    </source>
</evidence>
<evidence type="ECO:0000313" key="2">
    <source>
        <dbReference type="EMBL" id="CAB4170431.1"/>
    </source>
</evidence>
<dbReference type="EMBL" id="LR796944">
    <property type="protein sequence ID" value="CAB4176895.1"/>
    <property type="molecule type" value="Genomic_DNA"/>
</dbReference>
<dbReference type="Pfam" id="PF16805">
    <property type="entry name" value="Trans_coact"/>
    <property type="match status" value="1"/>
</dbReference>
<dbReference type="Gene3D" id="1.10.10.2850">
    <property type="entry name" value="Phage late-transcription coactivator-like"/>
    <property type="match status" value="1"/>
</dbReference>
<reference evidence="4" key="1">
    <citation type="submission" date="2020-05" db="EMBL/GenBank/DDBJ databases">
        <authorList>
            <person name="Chiriac C."/>
            <person name="Salcher M."/>
            <person name="Ghai R."/>
            <person name="Kavagutti S V."/>
        </authorList>
    </citation>
    <scope>NUCLEOTIDE SEQUENCE</scope>
</reference>
<gene>
    <name evidence="4" type="ORF">UFOVP1666_25</name>
    <name evidence="1" type="ORF">UFOVP867_178</name>
    <name evidence="2" type="ORF">UFOVP913_20</name>
    <name evidence="3" type="ORF">UFOVP993_73</name>
</gene>
<accession>A0A6J5T7E2</accession>
<dbReference type="EMBL" id="LR797534">
    <property type="protein sequence ID" value="CAB4222961.1"/>
    <property type="molecule type" value="Genomic_DNA"/>
</dbReference>
<evidence type="ECO:0000313" key="4">
    <source>
        <dbReference type="EMBL" id="CAB4222961.1"/>
    </source>
</evidence>
<name>A0A6J5T7E2_9CAUD</name>
<dbReference type="EMBL" id="LR796815">
    <property type="protein sequence ID" value="CAB4168142.1"/>
    <property type="molecule type" value="Genomic_DNA"/>
</dbReference>
<dbReference type="InterPro" id="IPR042071">
    <property type="entry name" value="Trans_coact_sf"/>
</dbReference>